<keyword evidence="4 5" id="KW-0119">Carbohydrate metabolism</keyword>
<evidence type="ECO:0000256" key="1">
    <source>
        <dbReference type="ARBA" id="ARBA00010716"/>
    </source>
</evidence>
<name>A0ABT1QID1_9NOCA</name>
<dbReference type="InterPro" id="IPR032466">
    <property type="entry name" value="Metal_Hydrolase"/>
</dbReference>
<reference evidence="7 8" key="1">
    <citation type="submission" date="2022-07" db="EMBL/GenBank/DDBJ databases">
        <title>Degradation activity of malathion, p-nitrophenol and potential low-temperature adaptation strategy of Rhodococcus sp. FXJ9.536.</title>
        <authorList>
            <person name="Huang J."/>
            <person name="Huang Y."/>
        </authorList>
    </citation>
    <scope>NUCLEOTIDE SEQUENCE [LARGE SCALE GENOMIC DNA]</scope>
    <source>
        <strain evidence="7 8">FXJ9.536</strain>
    </source>
</reference>
<protein>
    <submittedName>
        <fullName evidence="7">Amidohydrolase family protein</fullName>
    </submittedName>
</protein>
<dbReference type="InterPro" id="IPR003764">
    <property type="entry name" value="GlcNAc_6-P_deAcase"/>
</dbReference>
<feature type="domain" description="Amidohydrolase-related" evidence="6">
    <location>
        <begin position="55"/>
        <end position="382"/>
    </location>
</feature>
<keyword evidence="3 5" id="KW-0378">Hydrolase</keyword>
<evidence type="ECO:0000256" key="2">
    <source>
        <dbReference type="ARBA" id="ARBA00022723"/>
    </source>
</evidence>
<dbReference type="InterPro" id="IPR006680">
    <property type="entry name" value="Amidohydro-rel"/>
</dbReference>
<comment type="similarity">
    <text evidence="1 5">Belongs to the metallo-dependent hydrolases superfamily. NagA family.</text>
</comment>
<dbReference type="RefSeq" id="WP_255973209.1">
    <property type="nucleotide sequence ID" value="NZ_JANFQF010000024.1"/>
</dbReference>
<comment type="caution">
    <text evidence="7">The sequence shown here is derived from an EMBL/GenBank/DDBJ whole genome shotgun (WGS) entry which is preliminary data.</text>
</comment>
<gene>
    <name evidence="7" type="ORF">NOF53_23280</name>
</gene>
<accession>A0ABT1QID1</accession>
<proteinExistence type="inferred from homology"/>
<dbReference type="Proteomes" id="UP001524501">
    <property type="component" value="Unassembled WGS sequence"/>
</dbReference>
<dbReference type="PANTHER" id="PTHR11113:SF14">
    <property type="entry name" value="N-ACETYLGLUCOSAMINE-6-PHOSPHATE DEACETYLASE"/>
    <property type="match status" value="1"/>
</dbReference>
<evidence type="ECO:0000256" key="3">
    <source>
        <dbReference type="ARBA" id="ARBA00022801"/>
    </source>
</evidence>
<dbReference type="SUPFAM" id="SSF51556">
    <property type="entry name" value="Metallo-dependent hydrolases"/>
    <property type="match status" value="1"/>
</dbReference>
<keyword evidence="8" id="KW-1185">Reference proteome</keyword>
<dbReference type="InterPro" id="IPR011059">
    <property type="entry name" value="Metal-dep_hydrolase_composite"/>
</dbReference>
<dbReference type="PIRSF" id="PIRSF038994">
    <property type="entry name" value="NagA"/>
    <property type="match status" value="1"/>
</dbReference>
<evidence type="ECO:0000313" key="8">
    <source>
        <dbReference type="Proteomes" id="UP001524501"/>
    </source>
</evidence>
<dbReference type="Gene3D" id="3.20.20.140">
    <property type="entry name" value="Metal-dependent hydrolases"/>
    <property type="match status" value="1"/>
</dbReference>
<dbReference type="SUPFAM" id="SSF51338">
    <property type="entry name" value="Composite domain of metallo-dependent hydrolases"/>
    <property type="match status" value="1"/>
</dbReference>
<keyword evidence="2" id="KW-0479">Metal-binding</keyword>
<sequence>MILRGTVIGALGAGASSDPVISDGVVVTEGHRISWVGPAALFSGDTPLPAPTESILLPGLIDVHCHGGAGAGFPNADAVGAGRAAAHHRAHGTTGLLASLVSAGEQDLVRQARILAGLVESGTLLGIHLEGPFLSEARCGAQDPASIVPGDPDLFDRVCDAARGTVRSMTLAPETAHFGALLAAMRRWDVVPSFGHTDADARTTAARIADATGRPVTATHLFNAMPPFHHRAPGPVGAFLAAAGRGDVVLELIADGVHLAPETVSMVFDTVGPDNIILVSDAMAAAGMADGAYELGPLEVEVSGGVARLTTSDGSQGAIAGGTARLLEVVRSAVFDSGVALPDAVAAASRTPARVIGMHSERGTLAPEFRADIVITDQQLRPRCVLVGGAPVDTEGSAWKS</sequence>
<evidence type="ECO:0000259" key="6">
    <source>
        <dbReference type="Pfam" id="PF01979"/>
    </source>
</evidence>
<dbReference type="Gene3D" id="2.30.40.10">
    <property type="entry name" value="Urease, subunit C, domain 1"/>
    <property type="match status" value="1"/>
</dbReference>
<evidence type="ECO:0000256" key="5">
    <source>
        <dbReference type="PIRNR" id="PIRNR038994"/>
    </source>
</evidence>
<dbReference type="EMBL" id="JANFQF010000024">
    <property type="protein sequence ID" value="MCQ4122048.1"/>
    <property type="molecule type" value="Genomic_DNA"/>
</dbReference>
<organism evidence="7 8">
    <name type="scientific">Rhodococcus tibetensis</name>
    <dbReference type="NCBI Taxonomy" id="2965064"/>
    <lineage>
        <taxon>Bacteria</taxon>
        <taxon>Bacillati</taxon>
        <taxon>Actinomycetota</taxon>
        <taxon>Actinomycetes</taxon>
        <taxon>Mycobacteriales</taxon>
        <taxon>Nocardiaceae</taxon>
        <taxon>Rhodococcus</taxon>
    </lineage>
</organism>
<evidence type="ECO:0000256" key="4">
    <source>
        <dbReference type="ARBA" id="ARBA00023277"/>
    </source>
</evidence>
<dbReference type="PANTHER" id="PTHR11113">
    <property type="entry name" value="N-ACETYLGLUCOSAMINE-6-PHOSPHATE DEACETYLASE"/>
    <property type="match status" value="1"/>
</dbReference>
<dbReference type="Pfam" id="PF01979">
    <property type="entry name" value="Amidohydro_1"/>
    <property type="match status" value="1"/>
</dbReference>
<evidence type="ECO:0000313" key="7">
    <source>
        <dbReference type="EMBL" id="MCQ4122048.1"/>
    </source>
</evidence>